<dbReference type="RefSeq" id="WP_039252938.1">
    <property type="nucleotide sequence ID" value="NZ_JENJ01000007.1"/>
</dbReference>
<sequence length="175" mass="20368">MEIMKLLEYLQEIVETSHNLPVVGKIVVQKKEILDIIEQIIEYLPDELKKAQWICEEKERILGNAHLEADNIKRESYEILKKEIERHSVTKEAQVKAETIIASARRDAKTIKMGAREYADEILCQLEKEISIKSEQLIYSIKQQTEEYLKNVQSNTSNTTKIIRENIKELRGTGK</sequence>
<dbReference type="AlphaFoldDB" id="A0A0A0IDV1"/>
<evidence type="ECO:0000313" key="2">
    <source>
        <dbReference type="Proteomes" id="UP000030012"/>
    </source>
</evidence>
<reference evidence="1 2" key="1">
    <citation type="submission" date="2014-01" db="EMBL/GenBank/DDBJ databases">
        <title>Plasmidome dynamics in the species complex Clostridium novyi sensu lato converts strains of independent lineages into distinctly different pathogens.</title>
        <authorList>
            <person name="Skarin H."/>
            <person name="Segerman B."/>
        </authorList>
    </citation>
    <scope>NUCLEOTIDE SEQUENCE [LARGE SCALE GENOMIC DNA]</scope>
    <source>
        <strain evidence="1 2">4552</strain>
    </source>
</reference>
<gene>
    <name evidence="1" type="ORF">Z968_02670</name>
</gene>
<name>A0A0A0IDV1_CLONO</name>
<dbReference type="EMBL" id="JENJ01000007">
    <property type="protein sequence ID" value="KGM97765.1"/>
    <property type="molecule type" value="Genomic_DNA"/>
</dbReference>
<protein>
    <submittedName>
        <fullName evidence="1">ATPase</fullName>
    </submittedName>
</protein>
<comment type="caution">
    <text evidence="1">The sequence shown here is derived from an EMBL/GenBank/DDBJ whole genome shotgun (WGS) entry which is preliminary data.</text>
</comment>
<dbReference type="OrthoDB" id="1690557at2"/>
<dbReference type="Proteomes" id="UP000030012">
    <property type="component" value="Unassembled WGS sequence"/>
</dbReference>
<accession>A0A0A0IDV1</accession>
<organism evidence="1 2">
    <name type="scientific">Clostridium novyi A str. 4552</name>
    <dbReference type="NCBI Taxonomy" id="1444289"/>
    <lineage>
        <taxon>Bacteria</taxon>
        <taxon>Bacillati</taxon>
        <taxon>Bacillota</taxon>
        <taxon>Clostridia</taxon>
        <taxon>Eubacteriales</taxon>
        <taxon>Clostridiaceae</taxon>
        <taxon>Clostridium</taxon>
    </lineage>
</organism>
<proteinExistence type="predicted"/>
<dbReference type="Gene3D" id="1.20.5.2950">
    <property type="match status" value="1"/>
</dbReference>
<evidence type="ECO:0000313" key="1">
    <source>
        <dbReference type="EMBL" id="KGM97765.1"/>
    </source>
</evidence>